<feature type="domain" description="HipA-like C-terminal" evidence="4">
    <location>
        <begin position="149"/>
        <end position="367"/>
    </location>
</feature>
<proteinExistence type="inferred from homology"/>
<dbReference type="GO" id="GO:0005829">
    <property type="term" value="C:cytosol"/>
    <property type="evidence" value="ECO:0007669"/>
    <property type="project" value="TreeGrafter"/>
</dbReference>
<accession>A0A4Y8X243</accession>
<keyword evidence="7" id="KW-1185">Reference proteome</keyword>
<dbReference type="OrthoDB" id="3182374at2"/>
<dbReference type="EMBL" id="JACHMC010000001">
    <property type="protein sequence ID" value="MBB4881901.1"/>
    <property type="molecule type" value="Genomic_DNA"/>
</dbReference>
<name>A0A4Y8X243_9MICC</name>
<evidence type="ECO:0000256" key="1">
    <source>
        <dbReference type="ARBA" id="ARBA00010164"/>
    </source>
</evidence>
<evidence type="ECO:0000313" key="7">
    <source>
        <dbReference type="Proteomes" id="UP000560081"/>
    </source>
</evidence>
<dbReference type="NCBIfam" id="TIGR03071">
    <property type="entry name" value="couple_hipA"/>
    <property type="match status" value="1"/>
</dbReference>
<dbReference type="AlphaFoldDB" id="A0A4Y8X243"/>
<keyword evidence="3 6" id="KW-0418">Kinase</keyword>
<evidence type="ECO:0000256" key="3">
    <source>
        <dbReference type="ARBA" id="ARBA00022777"/>
    </source>
</evidence>
<dbReference type="PANTHER" id="PTHR37419:SF1">
    <property type="entry name" value="SERINE_THREONINE-PROTEIN KINASE TOXIN HIPA"/>
    <property type="match status" value="1"/>
</dbReference>
<evidence type="ECO:0000313" key="6">
    <source>
        <dbReference type="EMBL" id="MBB4881901.1"/>
    </source>
</evidence>
<dbReference type="InterPro" id="IPR017508">
    <property type="entry name" value="HipA_N1"/>
</dbReference>
<organism evidence="6 7">
    <name type="scientific">Micrococcus flavus</name>
    <dbReference type="NCBI Taxonomy" id="384602"/>
    <lineage>
        <taxon>Bacteria</taxon>
        <taxon>Bacillati</taxon>
        <taxon>Actinomycetota</taxon>
        <taxon>Actinomycetes</taxon>
        <taxon>Micrococcales</taxon>
        <taxon>Micrococcaceae</taxon>
        <taxon>Micrococcus</taxon>
    </lineage>
</organism>
<dbReference type="RefSeq" id="WP_135029294.1">
    <property type="nucleotide sequence ID" value="NZ_BMLA01000003.1"/>
</dbReference>
<evidence type="ECO:0000259" key="4">
    <source>
        <dbReference type="Pfam" id="PF07804"/>
    </source>
</evidence>
<dbReference type="EC" id="2.7.11.1" evidence="6"/>
<dbReference type="Pfam" id="PF07804">
    <property type="entry name" value="HipA_C"/>
    <property type="match status" value="1"/>
</dbReference>
<evidence type="ECO:0000259" key="5">
    <source>
        <dbReference type="Pfam" id="PF13657"/>
    </source>
</evidence>
<dbReference type="Proteomes" id="UP000560081">
    <property type="component" value="Unassembled WGS sequence"/>
</dbReference>
<dbReference type="PANTHER" id="PTHR37419">
    <property type="entry name" value="SERINE/THREONINE-PROTEIN KINASE TOXIN HIPA"/>
    <property type="match status" value="1"/>
</dbReference>
<gene>
    <name evidence="6" type="ORF">BJ976_000252</name>
</gene>
<protein>
    <submittedName>
        <fullName evidence="6">Serine/threonine-protein kinase HipA</fullName>
        <ecNumber evidence="6">2.7.11.1</ecNumber>
    </submittedName>
</protein>
<comment type="similarity">
    <text evidence="1">Belongs to the HipA Ser/Thr kinase family.</text>
</comment>
<comment type="caution">
    <text evidence="6">The sequence shown here is derived from an EMBL/GenBank/DDBJ whole genome shotgun (WGS) entry which is preliminary data.</text>
</comment>
<dbReference type="InterPro" id="IPR012893">
    <property type="entry name" value="HipA-like_C"/>
</dbReference>
<feature type="domain" description="HipA N-terminal subdomain 1" evidence="5">
    <location>
        <begin position="19"/>
        <end position="114"/>
    </location>
</feature>
<reference evidence="6 7" key="1">
    <citation type="submission" date="2020-08" db="EMBL/GenBank/DDBJ databases">
        <title>Sequencing the genomes of 1000 actinobacteria strains.</title>
        <authorList>
            <person name="Klenk H.-P."/>
        </authorList>
    </citation>
    <scope>NUCLEOTIDE SEQUENCE [LARGE SCALE GENOMIC DNA]</scope>
    <source>
        <strain evidence="6 7">DSM 19079</strain>
    </source>
</reference>
<evidence type="ECO:0000256" key="2">
    <source>
        <dbReference type="ARBA" id="ARBA00022679"/>
    </source>
</evidence>
<dbReference type="Pfam" id="PF13657">
    <property type="entry name" value="Couple_hipA"/>
    <property type="match status" value="1"/>
</dbReference>
<sequence length="398" mass="42424">MSAADLPALPQLKRVTAADVHKAGTHVATLTRSPTGEVTFAYLPGHRGDAVASTLPVGVDPVTRPGGGLPPFFAGLLPEGHRLTVLRRASKTSSDDELTLLLATGDDLPGDVQVAPAGVAPEDPQPLASDDSTGLDFTALMDLPDRHGLPGVQAKASASMVNTPLATRGSRALLKIDPPDHPHLVENEALHLAGARALRIPVADHAVVHNRYGRAGLLVTRVDRERQADGSFRRLALEDAAQALDIYPAQKYAVTTEEVILALAGLTAAQPVAARNLYLQFLYAWLTGNGDLHAKNVSVLQGSDGRWQVAPVYDVPCTVLYRDMTMALTVDGRVKGLRRRHWEALADAIGLPQRAARAAMSKALAAADRVDLSALPFDGSPLNGAERELRHRRGELRN</sequence>
<dbReference type="GO" id="GO:0004674">
    <property type="term" value="F:protein serine/threonine kinase activity"/>
    <property type="evidence" value="ECO:0007669"/>
    <property type="project" value="UniProtKB-EC"/>
</dbReference>
<dbReference type="InterPro" id="IPR052028">
    <property type="entry name" value="HipA_Ser/Thr_kinase"/>
</dbReference>
<keyword evidence="2 6" id="KW-0808">Transferase</keyword>